<accession>A0A9X0BGI2</accession>
<name>A0A9X0BGI2_9EURO</name>
<evidence type="ECO:0000256" key="1">
    <source>
        <dbReference type="ARBA" id="ARBA00004123"/>
    </source>
</evidence>
<dbReference type="GO" id="GO:0000976">
    <property type="term" value="F:transcription cis-regulatory region binding"/>
    <property type="evidence" value="ECO:0007669"/>
    <property type="project" value="TreeGrafter"/>
</dbReference>
<dbReference type="EMBL" id="JAPWDO010000009">
    <property type="protein sequence ID" value="KAJ5457050.1"/>
    <property type="molecule type" value="Genomic_DNA"/>
</dbReference>
<organism evidence="3 4">
    <name type="scientific">Penicillium desertorum</name>
    <dbReference type="NCBI Taxonomy" id="1303715"/>
    <lineage>
        <taxon>Eukaryota</taxon>
        <taxon>Fungi</taxon>
        <taxon>Dikarya</taxon>
        <taxon>Ascomycota</taxon>
        <taxon>Pezizomycotina</taxon>
        <taxon>Eurotiomycetes</taxon>
        <taxon>Eurotiomycetidae</taxon>
        <taxon>Eurotiales</taxon>
        <taxon>Aspergillaceae</taxon>
        <taxon>Penicillium</taxon>
    </lineage>
</organism>
<sequence length="311" mass="35470">MIAVDDESNGYRILILPAAEMYSSVLKAVLASSAYHMALRFAPDRQKEALQCARKFYTEAIDELVQLSPNISTTRNNQTQNTITTFVMLICGMITGSSDFPILFKMLSSSLEAINSGTDLIPFQDFLNTQMRNFHVENIIGLTTMRLLRFKLYAKPFLDSNEALKRLDDPESLSQGLECLLQCSRLHPEHSATLTQASGLIRIAYILYTRRACNKLDRQTSNSLVEQFIVALLNYQPTQVGWNVLVWATFIVAAESSDPTHRSFFMSIFHQYYQRTGFGNLQTAVRMLEEIWENEEESWTESLPGWKAFIM</sequence>
<gene>
    <name evidence="3" type="ORF">N7530_012324</name>
</gene>
<comment type="subcellular location">
    <subcellularLocation>
        <location evidence="1">Nucleus</location>
    </subcellularLocation>
</comment>
<evidence type="ECO:0000313" key="4">
    <source>
        <dbReference type="Proteomes" id="UP001147760"/>
    </source>
</evidence>
<keyword evidence="4" id="KW-1185">Reference proteome</keyword>
<proteinExistence type="predicted"/>
<dbReference type="OrthoDB" id="5386330at2759"/>
<dbReference type="PANTHER" id="PTHR37534:SF17">
    <property type="entry name" value="ZN(2)-C6 FUNGAL-TYPE DOMAIN-CONTAINING PROTEIN"/>
    <property type="match status" value="1"/>
</dbReference>
<dbReference type="GO" id="GO:0005634">
    <property type="term" value="C:nucleus"/>
    <property type="evidence" value="ECO:0007669"/>
    <property type="project" value="UniProtKB-SubCell"/>
</dbReference>
<keyword evidence="2" id="KW-0539">Nucleus</keyword>
<evidence type="ECO:0000256" key="2">
    <source>
        <dbReference type="ARBA" id="ARBA00023242"/>
    </source>
</evidence>
<dbReference type="GO" id="GO:0045944">
    <property type="term" value="P:positive regulation of transcription by RNA polymerase II"/>
    <property type="evidence" value="ECO:0007669"/>
    <property type="project" value="TreeGrafter"/>
</dbReference>
<dbReference type="AlphaFoldDB" id="A0A9X0BGI2"/>
<dbReference type="PANTHER" id="PTHR37534">
    <property type="entry name" value="TRANSCRIPTIONAL ACTIVATOR PROTEIN UGA3"/>
    <property type="match status" value="1"/>
</dbReference>
<evidence type="ECO:0000313" key="3">
    <source>
        <dbReference type="EMBL" id="KAJ5457050.1"/>
    </source>
</evidence>
<reference evidence="3" key="1">
    <citation type="submission" date="2022-12" db="EMBL/GenBank/DDBJ databases">
        <authorList>
            <person name="Petersen C."/>
        </authorList>
    </citation>
    <scope>NUCLEOTIDE SEQUENCE</scope>
    <source>
        <strain evidence="3">IBT 17660</strain>
    </source>
</reference>
<protein>
    <submittedName>
        <fullName evidence="3">Uncharacterized protein</fullName>
    </submittedName>
</protein>
<comment type="caution">
    <text evidence="3">The sequence shown here is derived from an EMBL/GenBank/DDBJ whole genome shotgun (WGS) entry which is preliminary data.</text>
</comment>
<dbReference type="Proteomes" id="UP001147760">
    <property type="component" value="Unassembled WGS sequence"/>
</dbReference>
<dbReference type="GO" id="GO:0003700">
    <property type="term" value="F:DNA-binding transcription factor activity"/>
    <property type="evidence" value="ECO:0007669"/>
    <property type="project" value="TreeGrafter"/>
</dbReference>
<reference evidence="3" key="2">
    <citation type="journal article" date="2023" name="IMA Fungus">
        <title>Comparative genomic study of the Penicillium genus elucidates a diverse pangenome and 15 lateral gene transfer events.</title>
        <authorList>
            <person name="Petersen C."/>
            <person name="Sorensen T."/>
            <person name="Nielsen M.R."/>
            <person name="Sondergaard T.E."/>
            <person name="Sorensen J.L."/>
            <person name="Fitzpatrick D.A."/>
            <person name="Frisvad J.C."/>
            <person name="Nielsen K.L."/>
        </authorList>
    </citation>
    <scope>NUCLEOTIDE SEQUENCE</scope>
    <source>
        <strain evidence="3">IBT 17660</strain>
    </source>
</reference>
<dbReference type="Pfam" id="PF11951">
    <property type="entry name" value="Fungal_trans_2"/>
    <property type="match status" value="2"/>
</dbReference>
<dbReference type="InterPro" id="IPR021858">
    <property type="entry name" value="Fun_TF"/>
</dbReference>